<evidence type="ECO:0000313" key="1">
    <source>
        <dbReference type="EMBL" id="VTN16358.1"/>
    </source>
</evidence>
<protein>
    <submittedName>
        <fullName evidence="1">Uncharacterized protein</fullName>
    </submittedName>
</protein>
<dbReference type="EMBL" id="CABDVU010000002">
    <property type="protein sequence ID" value="VTN16358.1"/>
    <property type="molecule type" value="Genomic_DNA"/>
</dbReference>
<reference evidence="1 2" key="1">
    <citation type="submission" date="2019-04" db="EMBL/GenBank/DDBJ databases">
        <authorList>
            <consortium name="Pathogen Informatics"/>
        </authorList>
    </citation>
    <scope>NUCLEOTIDE SEQUENCE [LARGE SCALE GENOMIC DNA]</scope>
    <source>
        <strain evidence="1 2">NCTC9185</strain>
    </source>
</reference>
<name>A0A4U9DAM9_RAOTE</name>
<accession>A0A4U9DAM9</accession>
<proteinExistence type="predicted"/>
<gene>
    <name evidence="1" type="ORF">NCTC9185_07843</name>
</gene>
<dbReference type="Proteomes" id="UP000339249">
    <property type="component" value="Unassembled WGS sequence"/>
</dbReference>
<sequence>MVLILIEIWQFWLKENVRFWHTADKHLTLKIC</sequence>
<evidence type="ECO:0000313" key="2">
    <source>
        <dbReference type="Proteomes" id="UP000339249"/>
    </source>
</evidence>
<organism evidence="1 2">
    <name type="scientific">Raoultella terrigena</name>
    <name type="common">Klebsiella terrigena</name>
    <dbReference type="NCBI Taxonomy" id="577"/>
    <lineage>
        <taxon>Bacteria</taxon>
        <taxon>Pseudomonadati</taxon>
        <taxon>Pseudomonadota</taxon>
        <taxon>Gammaproteobacteria</taxon>
        <taxon>Enterobacterales</taxon>
        <taxon>Enterobacteriaceae</taxon>
        <taxon>Klebsiella/Raoultella group</taxon>
        <taxon>Raoultella</taxon>
    </lineage>
</organism>
<dbReference type="AlphaFoldDB" id="A0A4U9DAM9"/>